<reference evidence="1" key="1">
    <citation type="submission" date="2020-08" db="EMBL/GenBank/DDBJ databases">
        <title>Multicomponent nature underlies the extraordinary mechanical properties of spider dragline silk.</title>
        <authorList>
            <person name="Kono N."/>
            <person name="Nakamura H."/>
            <person name="Mori M."/>
            <person name="Yoshida Y."/>
            <person name="Ohtoshi R."/>
            <person name="Malay A.D."/>
            <person name="Moran D.A.P."/>
            <person name="Tomita M."/>
            <person name="Numata K."/>
            <person name="Arakawa K."/>
        </authorList>
    </citation>
    <scope>NUCLEOTIDE SEQUENCE</scope>
</reference>
<dbReference type="EMBL" id="BMAV01014653">
    <property type="protein sequence ID" value="GFY63203.1"/>
    <property type="molecule type" value="Genomic_DNA"/>
</dbReference>
<keyword evidence="2" id="KW-1185">Reference proteome</keyword>
<evidence type="ECO:0000313" key="1">
    <source>
        <dbReference type="EMBL" id="GFY63203.1"/>
    </source>
</evidence>
<accession>A0A8X6Y034</accession>
<name>A0A8X6Y034_9ARAC</name>
<dbReference type="Proteomes" id="UP000886998">
    <property type="component" value="Unassembled WGS sequence"/>
</dbReference>
<organism evidence="1 2">
    <name type="scientific">Trichonephila inaurata madagascariensis</name>
    <dbReference type="NCBI Taxonomy" id="2747483"/>
    <lineage>
        <taxon>Eukaryota</taxon>
        <taxon>Metazoa</taxon>
        <taxon>Ecdysozoa</taxon>
        <taxon>Arthropoda</taxon>
        <taxon>Chelicerata</taxon>
        <taxon>Arachnida</taxon>
        <taxon>Araneae</taxon>
        <taxon>Araneomorphae</taxon>
        <taxon>Entelegynae</taxon>
        <taxon>Araneoidea</taxon>
        <taxon>Nephilidae</taxon>
        <taxon>Trichonephila</taxon>
        <taxon>Trichonephila inaurata</taxon>
    </lineage>
</organism>
<comment type="caution">
    <text evidence="1">The sequence shown here is derived from an EMBL/GenBank/DDBJ whole genome shotgun (WGS) entry which is preliminary data.</text>
</comment>
<sequence>MLGQAVVARGDSKISHSSISRPFWNIKKFAKSHFLIILLVEFRPEVLSVVFLYDSFGAIKRNCIVRGLKDFFCPLLRQAIGIFIPINATVRWNPLHGNVLLVGVPRKRKLLRLSGLLCRKVSPSVLFCTGSTVECRRFISGKET</sequence>
<proteinExistence type="predicted"/>
<protein>
    <submittedName>
        <fullName evidence="1">Uncharacterized protein</fullName>
    </submittedName>
</protein>
<dbReference type="AlphaFoldDB" id="A0A8X6Y034"/>
<evidence type="ECO:0000313" key="2">
    <source>
        <dbReference type="Proteomes" id="UP000886998"/>
    </source>
</evidence>
<gene>
    <name evidence="1" type="ORF">TNIN_278361</name>
</gene>